<dbReference type="Proteomes" id="UP000186817">
    <property type="component" value="Unassembled WGS sequence"/>
</dbReference>
<gene>
    <name evidence="2" type="ORF">AK812_SmicGene41170</name>
</gene>
<reference evidence="2 3" key="1">
    <citation type="submission" date="2016-02" db="EMBL/GenBank/DDBJ databases">
        <title>Genome analysis of coral dinoflagellate symbionts highlights evolutionary adaptations to a symbiotic lifestyle.</title>
        <authorList>
            <person name="Aranda M."/>
            <person name="Li Y."/>
            <person name="Liew Y.J."/>
            <person name="Baumgarten S."/>
            <person name="Simakov O."/>
            <person name="Wilson M."/>
            <person name="Piel J."/>
            <person name="Ashoor H."/>
            <person name="Bougouffa S."/>
            <person name="Bajic V.B."/>
            <person name="Ryu T."/>
            <person name="Ravasi T."/>
            <person name="Bayer T."/>
            <person name="Micklem G."/>
            <person name="Kim H."/>
            <person name="Bhak J."/>
            <person name="Lajeunesse T.C."/>
            <person name="Voolstra C.R."/>
        </authorList>
    </citation>
    <scope>NUCLEOTIDE SEQUENCE [LARGE SCALE GENOMIC DNA]</scope>
    <source>
        <strain evidence="2 3">CCMP2467</strain>
    </source>
</reference>
<keyword evidence="3" id="KW-1185">Reference proteome</keyword>
<dbReference type="AlphaFoldDB" id="A0A1Q9C6T9"/>
<feature type="region of interest" description="Disordered" evidence="1">
    <location>
        <begin position="84"/>
        <end position="113"/>
    </location>
</feature>
<feature type="compositionally biased region" description="Basic and acidic residues" evidence="1">
    <location>
        <begin position="1"/>
        <end position="21"/>
    </location>
</feature>
<comment type="caution">
    <text evidence="2">The sequence shown here is derived from an EMBL/GenBank/DDBJ whole genome shotgun (WGS) entry which is preliminary data.</text>
</comment>
<evidence type="ECO:0000256" key="1">
    <source>
        <dbReference type="SAM" id="MobiDB-lite"/>
    </source>
</evidence>
<evidence type="ECO:0000313" key="3">
    <source>
        <dbReference type="Proteomes" id="UP000186817"/>
    </source>
</evidence>
<name>A0A1Q9C6T9_SYMMI</name>
<sequence length="146" mass="16493">MQERKSGRLPSDERGLRRVLWEKLPGSKDPPPLQQTPRQPELPEVIQQKREDQAKRLDHFLRKVRPQKQPESPLIAAAQRRLERLKEPLPAQDSSIPEGVEAQQAEVAAGDDDEVLLQAEAQNPAAVVRDDDEVFLQTEVAPQSSK</sequence>
<evidence type="ECO:0000313" key="2">
    <source>
        <dbReference type="EMBL" id="OLP78636.1"/>
    </source>
</evidence>
<feature type="region of interest" description="Disordered" evidence="1">
    <location>
        <begin position="1"/>
        <end position="52"/>
    </location>
</feature>
<feature type="compositionally biased region" description="Low complexity" evidence="1">
    <location>
        <begin position="98"/>
        <end position="108"/>
    </location>
</feature>
<dbReference type="OrthoDB" id="10371925at2759"/>
<dbReference type="EMBL" id="LSRX01001584">
    <property type="protein sequence ID" value="OLP78636.1"/>
    <property type="molecule type" value="Genomic_DNA"/>
</dbReference>
<protein>
    <submittedName>
        <fullName evidence="2">Uncharacterized protein</fullName>
    </submittedName>
</protein>
<organism evidence="2 3">
    <name type="scientific">Symbiodinium microadriaticum</name>
    <name type="common">Dinoflagellate</name>
    <name type="synonym">Zooxanthella microadriatica</name>
    <dbReference type="NCBI Taxonomy" id="2951"/>
    <lineage>
        <taxon>Eukaryota</taxon>
        <taxon>Sar</taxon>
        <taxon>Alveolata</taxon>
        <taxon>Dinophyceae</taxon>
        <taxon>Suessiales</taxon>
        <taxon>Symbiodiniaceae</taxon>
        <taxon>Symbiodinium</taxon>
    </lineage>
</organism>
<accession>A0A1Q9C6T9</accession>
<proteinExistence type="predicted"/>